<proteinExistence type="predicted"/>
<keyword evidence="3" id="KW-1185">Reference proteome</keyword>
<sequence>MAFSSLLRAALILTSLPLLNAHAIDLRSCQGPQLALIETAIEAAFDMAAAAQAALHADKPELRDPNVQRLINLLFGNTADLTTVDKSFTGLEARRTRLDLQNDKDDLEEQAEMMFYCNMDRFEFRGDLVGPTARWIGTDTNKYFDDDESRSVTECKSGKDITLAYTINFEKRIDMKGGRIVGQTDTPAQITLCPWFIEWATNAPYSTFSTAVKAKLARALIPLSAQNPFNYPLAPVDAYGLLEKVILHELTHTLAGGKSDDVSLSMIQGGLPFAGVAYGWRAATNLVEQQATGDRSPTKNADSLALFASGVRLLNLTPPKYVERDGGLSGTVPLVKKRSLPHELAYQSTPVVFEGFITKIKEARSAATSVVIEDDMSQVVPGIVSH</sequence>
<accession>F9X1X7</accession>
<dbReference type="AlphaFoldDB" id="F9X1X7"/>
<name>F9X1X7_ZYMTI</name>
<evidence type="ECO:0008006" key="4">
    <source>
        <dbReference type="Google" id="ProtNLM"/>
    </source>
</evidence>
<dbReference type="VEuPathDB" id="FungiDB:ZTRI_2.24"/>
<feature type="chain" id="PRO_5003391224" description="Lysine-specific metallo-endopeptidase domain-containing protein" evidence="1">
    <location>
        <begin position="22"/>
        <end position="386"/>
    </location>
</feature>
<dbReference type="KEGG" id="ztr:MYCGRDRAFT_90329"/>
<dbReference type="HOGENOM" id="CLU_716121_0_0_1"/>
<protein>
    <recommendedName>
        <fullName evidence="4">Lysine-specific metallo-endopeptidase domain-containing protein</fullName>
    </recommendedName>
</protein>
<dbReference type="Gene3D" id="3.40.390.10">
    <property type="entry name" value="Collagenase (Catalytic Domain)"/>
    <property type="match status" value="1"/>
</dbReference>
<evidence type="ECO:0000313" key="3">
    <source>
        <dbReference type="Proteomes" id="UP000008062"/>
    </source>
</evidence>
<evidence type="ECO:0000256" key="1">
    <source>
        <dbReference type="SAM" id="SignalP"/>
    </source>
</evidence>
<keyword evidence="1" id="KW-0732">Signal</keyword>
<dbReference type="Proteomes" id="UP000008062">
    <property type="component" value="Chromosome 2"/>
</dbReference>
<dbReference type="eggNOG" id="ENOG502SXVM">
    <property type="taxonomic scope" value="Eukaryota"/>
</dbReference>
<dbReference type="GO" id="GO:0008237">
    <property type="term" value="F:metallopeptidase activity"/>
    <property type="evidence" value="ECO:0007669"/>
    <property type="project" value="InterPro"/>
</dbReference>
<organism evidence="2 3">
    <name type="scientific">Zymoseptoria tritici (strain CBS 115943 / IPO323)</name>
    <name type="common">Speckled leaf blotch fungus</name>
    <name type="synonym">Septoria tritici</name>
    <dbReference type="NCBI Taxonomy" id="336722"/>
    <lineage>
        <taxon>Eukaryota</taxon>
        <taxon>Fungi</taxon>
        <taxon>Dikarya</taxon>
        <taxon>Ascomycota</taxon>
        <taxon>Pezizomycotina</taxon>
        <taxon>Dothideomycetes</taxon>
        <taxon>Dothideomycetidae</taxon>
        <taxon>Mycosphaerellales</taxon>
        <taxon>Mycosphaerellaceae</taxon>
        <taxon>Zymoseptoria</taxon>
    </lineage>
</organism>
<reference evidence="2 3" key="1">
    <citation type="journal article" date="2011" name="PLoS Genet.">
        <title>Finished genome of the fungal wheat pathogen Mycosphaerella graminicola reveals dispensome structure, chromosome plasticity, and stealth pathogenesis.</title>
        <authorList>
            <person name="Goodwin S.B."/>
            <person name="Ben M'barek S."/>
            <person name="Dhillon B."/>
            <person name="Wittenberg A.H.J."/>
            <person name="Crane C.F."/>
            <person name="Hane J.K."/>
            <person name="Foster A.J."/>
            <person name="Van der Lee T.A.J."/>
            <person name="Grimwood J."/>
            <person name="Aerts A."/>
            <person name="Antoniw J."/>
            <person name="Bailey A."/>
            <person name="Bluhm B."/>
            <person name="Bowler J."/>
            <person name="Bristow J."/>
            <person name="van der Burgt A."/>
            <person name="Canto-Canche B."/>
            <person name="Churchill A.C.L."/>
            <person name="Conde-Ferraez L."/>
            <person name="Cools H.J."/>
            <person name="Coutinho P.M."/>
            <person name="Csukai M."/>
            <person name="Dehal P."/>
            <person name="De Wit P."/>
            <person name="Donzelli B."/>
            <person name="van de Geest H.C."/>
            <person name="van Ham R.C.H.J."/>
            <person name="Hammond-Kosack K.E."/>
            <person name="Henrissat B."/>
            <person name="Kilian A."/>
            <person name="Kobayashi A.K."/>
            <person name="Koopmann E."/>
            <person name="Kourmpetis Y."/>
            <person name="Kuzniar A."/>
            <person name="Lindquist E."/>
            <person name="Lombard V."/>
            <person name="Maliepaard C."/>
            <person name="Martins N."/>
            <person name="Mehrabi R."/>
            <person name="Nap J.P.H."/>
            <person name="Ponomarenko A."/>
            <person name="Rudd J.J."/>
            <person name="Salamov A."/>
            <person name="Schmutz J."/>
            <person name="Schouten H.J."/>
            <person name="Shapiro H."/>
            <person name="Stergiopoulos I."/>
            <person name="Torriani S.F.F."/>
            <person name="Tu H."/>
            <person name="de Vries R.P."/>
            <person name="Waalwijk C."/>
            <person name="Ware S.B."/>
            <person name="Wiebenga A."/>
            <person name="Zwiers L.-H."/>
            <person name="Oliver R.P."/>
            <person name="Grigoriev I.V."/>
            <person name="Kema G.H.J."/>
        </authorList>
    </citation>
    <scope>NUCLEOTIDE SEQUENCE [LARGE SCALE GENOMIC DNA]</scope>
    <source>
        <strain evidence="3">CBS 115943 / IPO323</strain>
    </source>
</reference>
<gene>
    <name evidence="2" type="ORF">MYCGRDRAFT_90329</name>
</gene>
<dbReference type="GeneID" id="13403759"/>
<dbReference type="InParanoid" id="F9X1X7"/>
<feature type="signal peptide" evidence="1">
    <location>
        <begin position="1"/>
        <end position="21"/>
    </location>
</feature>
<dbReference type="RefSeq" id="XP_003855819.1">
    <property type="nucleotide sequence ID" value="XM_003855771.1"/>
</dbReference>
<dbReference type="InterPro" id="IPR024079">
    <property type="entry name" value="MetalloPept_cat_dom_sf"/>
</dbReference>
<evidence type="ECO:0000313" key="2">
    <source>
        <dbReference type="EMBL" id="EGP90795.1"/>
    </source>
</evidence>
<dbReference type="EMBL" id="CM001197">
    <property type="protein sequence ID" value="EGP90795.1"/>
    <property type="molecule type" value="Genomic_DNA"/>
</dbReference>
<dbReference type="OrthoDB" id="4507347at2759"/>